<dbReference type="RefSeq" id="WP_074297682.1">
    <property type="nucleotide sequence ID" value="NZ_FSRU01000002.1"/>
</dbReference>
<dbReference type="InterPro" id="IPR032030">
    <property type="entry name" value="YscD_cytoplasmic_dom"/>
</dbReference>
<name>A0A1N6KFB2_9BURK</name>
<organism evidence="2 3">
    <name type="scientific">Paraburkholderia phenazinium</name>
    <dbReference type="NCBI Taxonomy" id="60549"/>
    <lineage>
        <taxon>Bacteria</taxon>
        <taxon>Pseudomonadati</taxon>
        <taxon>Pseudomonadota</taxon>
        <taxon>Betaproteobacteria</taxon>
        <taxon>Burkholderiales</taxon>
        <taxon>Burkholderiaceae</taxon>
        <taxon>Paraburkholderia</taxon>
    </lineage>
</organism>
<protein>
    <submittedName>
        <fullName evidence="2">Inner membrane component of T3SS domain-containing protein</fullName>
    </submittedName>
</protein>
<feature type="domain" description="YscD cytoplasmic" evidence="1">
    <location>
        <begin position="9"/>
        <end position="98"/>
    </location>
</feature>
<evidence type="ECO:0000313" key="2">
    <source>
        <dbReference type="EMBL" id="SIO55260.1"/>
    </source>
</evidence>
<dbReference type="Proteomes" id="UP000185151">
    <property type="component" value="Unassembled WGS sequence"/>
</dbReference>
<dbReference type="SUPFAM" id="SSF49879">
    <property type="entry name" value="SMAD/FHA domain"/>
    <property type="match status" value="1"/>
</dbReference>
<dbReference type="Pfam" id="PF16697">
    <property type="entry name" value="Yop-YscD_cpl"/>
    <property type="match status" value="1"/>
</dbReference>
<proteinExistence type="predicted"/>
<accession>A0A1N6KFB2</accession>
<evidence type="ECO:0000259" key="1">
    <source>
        <dbReference type="Pfam" id="PF16697"/>
    </source>
</evidence>
<dbReference type="EMBL" id="FSRU01000002">
    <property type="protein sequence ID" value="SIO55260.1"/>
    <property type="molecule type" value="Genomic_DNA"/>
</dbReference>
<reference evidence="2 3" key="1">
    <citation type="submission" date="2016-11" db="EMBL/GenBank/DDBJ databases">
        <authorList>
            <person name="Jaros S."/>
            <person name="Januszkiewicz K."/>
            <person name="Wedrychowicz H."/>
        </authorList>
    </citation>
    <scope>NUCLEOTIDE SEQUENCE [LARGE SCALE GENOMIC DNA]</scope>
    <source>
        <strain evidence="2 3">GAS95</strain>
    </source>
</reference>
<keyword evidence="3" id="KW-1185">Reference proteome</keyword>
<dbReference type="Gene3D" id="2.60.200.20">
    <property type="match status" value="1"/>
</dbReference>
<dbReference type="InterPro" id="IPR008984">
    <property type="entry name" value="SMAD_FHA_dom_sf"/>
</dbReference>
<dbReference type="OrthoDB" id="8989163at2"/>
<dbReference type="CDD" id="cd00060">
    <property type="entry name" value="FHA"/>
    <property type="match status" value="1"/>
</dbReference>
<dbReference type="AlphaFoldDB" id="A0A1N6KFB2"/>
<evidence type="ECO:0000313" key="3">
    <source>
        <dbReference type="Proteomes" id="UP000185151"/>
    </source>
</evidence>
<sequence length="365" mass="38994">MTADALIVVMDGVHAGAKVVLSSGKPVRIGSGADADLMVIDEGVEAQHVTVESRGVLLALLAQHTHVAVFGRALAPGRRVLLQRGAWFSVGVVTFQFTGRDVPDAALARNAERAYLLRYAPLAYVAKRCADASPVTKAAVLAMPPVFALLAWLAASQFAGTAHPARSNDAFRLVTTHLDPKTGALVYEGYVQSAADLSALTASAWSQQRAPVMHVLVLDQLQEQLGDFLARYYRGAELHAAAPGAFTATLPDDHGFLSPEAWDYARVARLARAEIGGLREVVFPGHVQPGARVRVPLDALGLNLLASRHAVWLTDGQGVRYFVGARLPLGRITAISTCAADVTRDDDGSVYEFFTDADHGQKICR</sequence>
<gene>
    <name evidence="2" type="ORF">SAMN05444165_3534</name>
</gene>